<evidence type="ECO:0000313" key="3">
    <source>
        <dbReference type="EMBL" id="KAK4133703.1"/>
    </source>
</evidence>
<feature type="region of interest" description="Disordered" evidence="2">
    <location>
        <begin position="1"/>
        <end position="246"/>
    </location>
</feature>
<gene>
    <name evidence="3" type="ORF">BT67DRAFT_404153</name>
</gene>
<dbReference type="AlphaFoldDB" id="A0AAN6ZDD6"/>
<feature type="compositionally biased region" description="Pro residues" evidence="2">
    <location>
        <begin position="142"/>
        <end position="151"/>
    </location>
</feature>
<protein>
    <submittedName>
        <fullName evidence="3">Uncharacterized protein</fullName>
    </submittedName>
</protein>
<evidence type="ECO:0000256" key="2">
    <source>
        <dbReference type="SAM" id="MobiDB-lite"/>
    </source>
</evidence>
<evidence type="ECO:0000256" key="1">
    <source>
        <dbReference type="SAM" id="Coils"/>
    </source>
</evidence>
<dbReference type="EMBL" id="MU853411">
    <property type="protein sequence ID" value="KAK4133703.1"/>
    <property type="molecule type" value="Genomic_DNA"/>
</dbReference>
<keyword evidence="4" id="KW-1185">Reference proteome</keyword>
<feature type="coiled-coil region" evidence="1">
    <location>
        <begin position="281"/>
        <end position="308"/>
    </location>
</feature>
<evidence type="ECO:0000313" key="4">
    <source>
        <dbReference type="Proteomes" id="UP001304895"/>
    </source>
</evidence>
<reference evidence="3" key="1">
    <citation type="journal article" date="2023" name="Mol. Phylogenet. Evol.">
        <title>Genome-scale phylogeny and comparative genomics of the fungal order Sordariales.</title>
        <authorList>
            <person name="Hensen N."/>
            <person name="Bonometti L."/>
            <person name="Westerberg I."/>
            <person name="Brannstrom I.O."/>
            <person name="Guillou S."/>
            <person name="Cros-Aarteil S."/>
            <person name="Calhoun S."/>
            <person name="Haridas S."/>
            <person name="Kuo A."/>
            <person name="Mondo S."/>
            <person name="Pangilinan J."/>
            <person name="Riley R."/>
            <person name="LaButti K."/>
            <person name="Andreopoulos B."/>
            <person name="Lipzen A."/>
            <person name="Chen C."/>
            <person name="Yan M."/>
            <person name="Daum C."/>
            <person name="Ng V."/>
            <person name="Clum A."/>
            <person name="Steindorff A."/>
            <person name="Ohm R.A."/>
            <person name="Martin F."/>
            <person name="Silar P."/>
            <person name="Natvig D.O."/>
            <person name="Lalanne C."/>
            <person name="Gautier V."/>
            <person name="Ament-Velasquez S.L."/>
            <person name="Kruys A."/>
            <person name="Hutchinson M.I."/>
            <person name="Powell A.J."/>
            <person name="Barry K."/>
            <person name="Miller A.N."/>
            <person name="Grigoriev I.V."/>
            <person name="Debuchy R."/>
            <person name="Gladieux P."/>
            <person name="Hiltunen Thoren M."/>
            <person name="Johannesson H."/>
        </authorList>
    </citation>
    <scope>NUCLEOTIDE SEQUENCE</scope>
    <source>
        <strain evidence="3">CBS 123565</strain>
    </source>
</reference>
<comment type="caution">
    <text evidence="3">The sequence shown here is derived from an EMBL/GenBank/DDBJ whole genome shotgun (WGS) entry which is preliminary data.</text>
</comment>
<accession>A0AAN6ZDD6</accession>
<reference evidence="3" key="2">
    <citation type="submission" date="2023-05" db="EMBL/GenBank/DDBJ databases">
        <authorList>
            <consortium name="Lawrence Berkeley National Laboratory"/>
            <person name="Steindorff A."/>
            <person name="Hensen N."/>
            <person name="Bonometti L."/>
            <person name="Westerberg I."/>
            <person name="Brannstrom I.O."/>
            <person name="Guillou S."/>
            <person name="Cros-Aarteil S."/>
            <person name="Calhoun S."/>
            <person name="Haridas S."/>
            <person name="Kuo A."/>
            <person name="Mondo S."/>
            <person name="Pangilinan J."/>
            <person name="Riley R."/>
            <person name="Labutti K."/>
            <person name="Andreopoulos B."/>
            <person name="Lipzen A."/>
            <person name="Chen C."/>
            <person name="Yanf M."/>
            <person name="Daum C."/>
            <person name="Ng V."/>
            <person name="Clum A."/>
            <person name="Ohm R."/>
            <person name="Martin F."/>
            <person name="Silar P."/>
            <person name="Natvig D."/>
            <person name="Lalanne C."/>
            <person name="Gautier V."/>
            <person name="Ament-Velasquez S.L."/>
            <person name="Kruys A."/>
            <person name="Hutchinson M.I."/>
            <person name="Powell A.J."/>
            <person name="Barry K."/>
            <person name="Miller A.N."/>
            <person name="Grigoriev I.V."/>
            <person name="Debuchy R."/>
            <person name="Gladieux P."/>
            <person name="Thoren M.H."/>
            <person name="Johannesson H."/>
        </authorList>
    </citation>
    <scope>NUCLEOTIDE SEQUENCE</scope>
    <source>
        <strain evidence="3">CBS 123565</strain>
    </source>
</reference>
<keyword evidence="1" id="KW-0175">Coiled coil</keyword>
<organism evidence="3 4">
    <name type="scientific">Trichocladium antarcticum</name>
    <dbReference type="NCBI Taxonomy" id="1450529"/>
    <lineage>
        <taxon>Eukaryota</taxon>
        <taxon>Fungi</taxon>
        <taxon>Dikarya</taxon>
        <taxon>Ascomycota</taxon>
        <taxon>Pezizomycotina</taxon>
        <taxon>Sordariomycetes</taxon>
        <taxon>Sordariomycetidae</taxon>
        <taxon>Sordariales</taxon>
        <taxon>Chaetomiaceae</taxon>
        <taxon>Trichocladium</taxon>
    </lineage>
</organism>
<feature type="compositionally biased region" description="Basic and acidic residues" evidence="2">
    <location>
        <begin position="63"/>
        <end position="73"/>
    </location>
</feature>
<sequence>MEDPAPKRRRTSPRTAIGIQPEPQSTTSRDAAPPRLGAAASRRNRPSPEPPTRASPEIFNPDTARRNEGEPRRLRSSPDAPPSASRAATPDSTGGLTRALRTQLELRSGARDSGAQPASDEGSVLRSPARRPGGRTTATRPTPRPLPPPGPEDNEEMLSAVSSRRLTRSLGVLPEVVVPEPELPPTPERPDPVVSTPPSGIHNTPSRRPRRSRALAGKIKSSSPLKQPPIRPSELPRKGAPPSFNLPAKKAEIVPSAPEPTTAELRGLKPVDPDAEKKKLRDSLLAEIGALERDLELASSENERIRLARVAKRAPSPPPNKHELIRL</sequence>
<name>A0AAN6ZDD6_9PEZI</name>
<proteinExistence type="predicted"/>
<feature type="non-terminal residue" evidence="3">
    <location>
        <position position="327"/>
    </location>
</feature>
<dbReference type="Proteomes" id="UP001304895">
    <property type="component" value="Unassembled WGS sequence"/>
</dbReference>